<evidence type="ECO:0000259" key="8">
    <source>
        <dbReference type="PROSITE" id="PS50249"/>
    </source>
</evidence>
<proteinExistence type="inferred from homology"/>
<name>A0A1W1Y201_9LACT</name>
<dbReference type="PANTHER" id="PTHR30471">
    <property type="entry name" value="DNA REPAIR PROTEIN RADC"/>
    <property type="match status" value="1"/>
</dbReference>
<reference evidence="10" key="1">
    <citation type="submission" date="2017-04" db="EMBL/GenBank/DDBJ databases">
        <authorList>
            <person name="Varghese N."/>
            <person name="Submissions S."/>
        </authorList>
    </citation>
    <scope>NUCLEOTIDE SEQUENCE [LARGE SCALE GENOMIC DNA]</scope>
    <source>
        <strain evidence="10">DSM 21500</strain>
    </source>
</reference>
<dbReference type="Proteomes" id="UP000243884">
    <property type="component" value="Unassembled WGS sequence"/>
</dbReference>
<dbReference type="NCBIfam" id="TIGR00608">
    <property type="entry name" value="radc"/>
    <property type="match status" value="1"/>
</dbReference>
<dbReference type="RefSeq" id="WP_084097716.1">
    <property type="nucleotide sequence ID" value="NZ_FWXK01000001.1"/>
</dbReference>
<keyword evidence="10" id="KW-1185">Reference proteome</keyword>
<evidence type="ECO:0000256" key="7">
    <source>
        <dbReference type="RuleBase" id="RU003797"/>
    </source>
</evidence>
<evidence type="ECO:0000313" key="10">
    <source>
        <dbReference type="Proteomes" id="UP000243884"/>
    </source>
</evidence>
<evidence type="ECO:0000256" key="5">
    <source>
        <dbReference type="ARBA" id="ARBA00022833"/>
    </source>
</evidence>
<dbReference type="PANTHER" id="PTHR30471:SF3">
    <property type="entry name" value="UPF0758 PROTEIN YEES-RELATED"/>
    <property type="match status" value="1"/>
</dbReference>
<evidence type="ECO:0000256" key="3">
    <source>
        <dbReference type="ARBA" id="ARBA00022723"/>
    </source>
</evidence>
<sequence length="230" mass="25476">MTSSLLTIHELPTDSRPRERLLLNGPKSLATYELLAILLRTGTKSMNALQLGMHVMNHFESLYDMKTASHADFMAISGIGPAKAVEIQAAIEFGNRLNSTFITKKGCIQSSSDAGQYFIEALKDLQQENVLVYFLNTKNEIIRQETIFVGSLNTSVAHPREIFRSAVRCSAARIIVGHNHPSGNIEPSEADVEFTKRLDACGELIGIDVLDHIIVGEDHYLSLREYGAFL</sequence>
<dbReference type="InterPro" id="IPR046778">
    <property type="entry name" value="UPF0758_N"/>
</dbReference>
<keyword evidence="4" id="KW-0378">Hydrolase</keyword>
<feature type="domain" description="MPN" evidence="8">
    <location>
        <begin position="107"/>
        <end position="229"/>
    </location>
</feature>
<dbReference type="AlphaFoldDB" id="A0A1W1Y201"/>
<evidence type="ECO:0000256" key="2">
    <source>
        <dbReference type="ARBA" id="ARBA00022670"/>
    </source>
</evidence>
<evidence type="ECO:0000256" key="1">
    <source>
        <dbReference type="ARBA" id="ARBA00010243"/>
    </source>
</evidence>
<dbReference type="EMBL" id="FWXK01000001">
    <property type="protein sequence ID" value="SMC30240.1"/>
    <property type="molecule type" value="Genomic_DNA"/>
</dbReference>
<dbReference type="Pfam" id="PF04002">
    <property type="entry name" value="RadC"/>
    <property type="match status" value="1"/>
</dbReference>
<dbReference type="PROSITE" id="PS01302">
    <property type="entry name" value="UPF0758"/>
    <property type="match status" value="1"/>
</dbReference>
<keyword evidence="6" id="KW-0482">Metalloprotease</keyword>
<gene>
    <name evidence="9" type="ORF">SAMN04487984_0103</name>
</gene>
<dbReference type="SUPFAM" id="SSF47781">
    <property type="entry name" value="RuvA domain 2-like"/>
    <property type="match status" value="1"/>
</dbReference>
<dbReference type="CDD" id="cd08071">
    <property type="entry name" value="MPN_DUF2466"/>
    <property type="match status" value="1"/>
</dbReference>
<keyword evidence="2" id="KW-0645">Protease</keyword>
<keyword evidence="5" id="KW-0862">Zinc</keyword>
<dbReference type="InterPro" id="IPR020891">
    <property type="entry name" value="UPF0758_CS"/>
</dbReference>
<dbReference type="GO" id="GO:0006508">
    <property type="term" value="P:proteolysis"/>
    <property type="evidence" value="ECO:0007669"/>
    <property type="project" value="UniProtKB-KW"/>
</dbReference>
<dbReference type="Gene3D" id="1.10.150.20">
    <property type="entry name" value="5' to 3' exonuclease, C-terminal subdomain"/>
    <property type="match status" value="1"/>
</dbReference>
<dbReference type="Pfam" id="PF20582">
    <property type="entry name" value="UPF0758_N"/>
    <property type="match status" value="1"/>
</dbReference>
<dbReference type="GO" id="GO:0008237">
    <property type="term" value="F:metallopeptidase activity"/>
    <property type="evidence" value="ECO:0007669"/>
    <property type="project" value="UniProtKB-KW"/>
</dbReference>
<evidence type="ECO:0000313" key="9">
    <source>
        <dbReference type="EMBL" id="SMC30240.1"/>
    </source>
</evidence>
<accession>A0A1W1Y201</accession>
<evidence type="ECO:0000256" key="6">
    <source>
        <dbReference type="ARBA" id="ARBA00023049"/>
    </source>
</evidence>
<dbReference type="InterPro" id="IPR037518">
    <property type="entry name" value="MPN"/>
</dbReference>
<organism evidence="9 10">
    <name type="scientific">Aerococcus suis</name>
    <dbReference type="NCBI Taxonomy" id="371602"/>
    <lineage>
        <taxon>Bacteria</taxon>
        <taxon>Bacillati</taxon>
        <taxon>Bacillota</taxon>
        <taxon>Bacilli</taxon>
        <taxon>Lactobacillales</taxon>
        <taxon>Aerococcaceae</taxon>
        <taxon>Aerococcus</taxon>
    </lineage>
</organism>
<dbReference type="InterPro" id="IPR010994">
    <property type="entry name" value="RuvA_2-like"/>
</dbReference>
<dbReference type="STRING" id="371602.SAMN04487984_0103"/>
<dbReference type="PROSITE" id="PS50249">
    <property type="entry name" value="MPN"/>
    <property type="match status" value="1"/>
</dbReference>
<comment type="similarity">
    <text evidence="1 7">Belongs to the UPF0758 family.</text>
</comment>
<dbReference type="NCBIfam" id="NF000642">
    <property type="entry name" value="PRK00024.1"/>
    <property type="match status" value="1"/>
</dbReference>
<protein>
    <submittedName>
        <fullName evidence="9">DNA replication and repair protein RadC</fullName>
    </submittedName>
</protein>
<dbReference type="GO" id="GO:0046872">
    <property type="term" value="F:metal ion binding"/>
    <property type="evidence" value="ECO:0007669"/>
    <property type="project" value="UniProtKB-KW"/>
</dbReference>
<dbReference type="OrthoDB" id="9804482at2"/>
<dbReference type="InterPro" id="IPR025657">
    <property type="entry name" value="RadC_JAB"/>
</dbReference>
<dbReference type="InterPro" id="IPR001405">
    <property type="entry name" value="UPF0758"/>
</dbReference>
<evidence type="ECO:0000256" key="4">
    <source>
        <dbReference type="ARBA" id="ARBA00022801"/>
    </source>
</evidence>
<dbReference type="Gene3D" id="3.40.140.10">
    <property type="entry name" value="Cytidine Deaminase, domain 2"/>
    <property type="match status" value="1"/>
</dbReference>
<keyword evidence="3" id="KW-0479">Metal-binding</keyword>